<dbReference type="OrthoDB" id="1440296at2"/>
<protein>
    <submittedName>
        <fullName evidence="2">Sugar phosphate isomerase/epimerase</fullName>
    </submittedName>
</protein>
<evidence type="ECO:0000313" key="2">
    <source>
        <dbReference type="EMBL" id="ASY13799.1"/>
    </source>
</evidence>
<dbReference type="Pfam" id="PF01261">
    <property type="entry name" value="AP_endonuc_2"/>
    <property type="match status" value="1"/>
</dbReference>
<proteinExistence type="predicted"/>
<accession>A0A249KAP7</accession>
<dbReference type="GO" id="GO:0016853">
    <property type="term" value="F:isomerase activity"/>
    <property type="evidence" value="ECO:0007669"/>
    <property type="project" value="UniProtKB-KW"/>
</dbReference>
<dbReference type="InterPro" id="IPR036237">
    <property type="entry name" value="Xyl_isomerase-like_sf"/>
</dbReference>
<gene>
    <name evidence="2" type="ORF">B1s21160_05745</name>
</gene>
<feature type="domain" description="Xylose isomerase-like TIM barrel" evidence="1">
    <location>
        <begin position="53"/>
        <end position="265"/>
    </location>
</feature>
<keyword evidence="2" id="KW-0413">Isomerase</keyword>
<dbReference type="Proteomes" id="UP000217171">
    <property type="component" value="Chromosome"/>
</dbReference>
<dbReference type="Gene3D" id="3.20.20.150">
    <property type="entry name" value="Divalent-metal-dependent TIM barrel enzymes"/>
    <property type="match status" value="1"/>
</dbReference>
<organism evidence="2 3">
    <name type="scientific">Candidatus Nanopelagicus hibericus</name>
    <dbReference type="NCBI Taxonomy" id="1884915"/>
    <lineage>
        <taxon>Bacteria</taxon>
        <taxon>Bacillati</taxon>
        <taxon>Actinomycetota</taxon>
        <taxon>Actinomycetes</taxon>
        <taxon>Candidatus Nanopelagicales</taxon>
        <taxon>Candidatus Nanopelagicaceae</taxon>
        <taxon>Candidatus Nanopelagicus</taxon>
    </lineage>
</organism>
<evidence type="ECO:0000313" key="3">
    <source>
        <dbReference type="Proteomes" id="UP000217171"/>
    </source>
</evidence>
<dbReference type="InterPro" id="IPR013022">
    <property type="entry name" value="Xyl_isomerase-like_TIM-brl"/>
</dbReference>
<dbReference type="EMBL" id="CP016771">
    <property type="protein sequence ID" value="ASY13799.1"/>
    <property type="molecule type" value="Genomic_DNA"/>
</dbReference>
<dbReference type="KEGG" id="nhi:B1s21160_05745"/>
<dbReference type="RefSeq" id="WP_095672771.1">
    <property type="nucleotide sequence ID" value="NZ_CP016771.1"/>
</dbReference>
<keyword evidence="3" id="KW-1185">Reference proteome</keyword>
<evidence type="ECO:0000259" key="1">
    <source>
        <dbReference type="Pfam" id="PF01261"/>
    </source>
</evidence>
<dbReference type="SUPFAM" id="SSF51658">
    <property type="entry name" value="Xylose isomerase-like"/>
    <property type="match status" value="1"/>
</dbReference>
<sequence length="286" mass="31780">MKIYCSTGGFEDKPFYEVANSFLKLGIKQVELSSGSLVAGVPEKLISLSREIDLMLHNYFPPPKNPFVLNLASKDVQISERTMEFFQNAIQLSASIGAKYYGVHAGFLTDISVSEIGKTINAKSILGRDEGMELFISNITILDKFAVNHGVVLLVENNVLSKKNFINNTTNPLLLTSPEEINLFFQSVSKGVRLLLDFGHLKVSANTLDFDLTSAVSDIQKWVGGYHMSENHGELDDHLNFDSSAWFLSHLDATVDFATLEIKNSSPEEILETWKMVNGKVNARLD</sequence>
<name>A0A249KAP7_9ACTN</name>
<dbReference type="AlphaFoldDB" id="A0A249KAP7"/>
<reference evidence="2 3" key="1">
    <citation type="submission" date="2016-07" db="EMBL/GenBank/DDBJ databases">
        <title>High microdiversification within the ubiquitous acI lineage of Actinobacteria.</title>
        <authorList>
            <person name="Neuenschwander S.M."/>
            <person name="Salcher M."/>
            <person name="Ghai R."/>
            <person name="Pernthaler J."/>
        </authorList>
    </citation>
    <scope>NUCLEOTIDE SEQUENCE [LARGE SCALE GENOMIC DNA]</scope>
    <source>
        <strain evidence="2">MMS-21-160</strain>
    </source>
</reference>